<evidence type="ECO:0000256" key="2">
    <source>
        <dbReference type="ARBA" id="ARBA00022679"/>
    </source>
</evidence>
<dbReference type="InterPro" id="IPR002376">
    <property type="entry name" value="Formyl_transf_N"/>
</dbReference>
<dbReference type="EC" id="2.1.2.2" evidence="6"/>
<dbReference type="Gene3D" id="3.40.50.170">
    <property type="entry name" value="Formyl transferase, N-terminal domain"/>
    <property type="match status" value="1"/>
</dbReference>
<comment type="function">
    <text evidence="6">Catalyzes the transfer of a formyl group from 10-formyltetrahydrofolate to 5-phospho-ribosyl-glycinamide (GAR), producing 5-phospho-ribosyl-N-formylglycinamide (FGAR) and tetrahydrofolate.</text>
</comment>
<dbReference type="PANTHER" id="PTHR43369">
    <property type="entry name" value="PHOSPHORIBOSYLGLYCINAMIDE FORMYLTRANSFERASE"/>
    <property type="match status" value="1"/>
</dbReference>
<comment type="catalytic activity">
    <reaction evidence="5 6">
        <text>N(1)-(5-phospho-beta-D-ribosyl)glycinamide + (6R)-10-formyltetrahydrofolate = N(2)-formyl-N(1)-(5-phospho-beta-D-ribosyl)glycinamide + (6S)-5,6,7,8-tetrahydrofolate + H(+)</text>
        <dbReference type="Rhea" id="RHEA:15053"/>
        <dbReference type="ChEBI" id="CHEBI:15378"/>
        <dbReference type="ChEBI" id="CHEBI:57453"/>
        <dbReference type="ChEBI" id="CHEBI:143788"/>
        <dbReference type="ChEBI" id="CHEBI:147286"/>
        <dbReference type="ChEBI" id="CHEBI:195366"/>
        <dbReference type="EC" id="2.1.2.2"/>
    </reaction>
</comment>
<gene>
    <name evidence="6" type="primary">purN</name>
    <name evidence="8" type="ORF">ESZ91_10100</name>
</gene>
<dbReference type="UniPathway" id="UPA00074">
    <property type="reaction ID" value="UER00126"/>
</dbReference>
<comment type="caution">
    <text evidence="6">Lacks conserved residue(s) required for the propagation of feature annotation.</text>
</comment>
<accession>A0A4Q2K7W3</accession>
<evidence type="ECO:0000259" key="7">
    <source>
        <dbReference type="Pfam" id="PF00551"/>
    </source>
</evidence>
<evidence type="ECO:0000313" key="9">
    <source>
        <dbReference type="Proteomes" id="UP000291269"/>
    </source>
</evidence>
<comment type="pathway">
    <text evidence="1 6">Purine metabolism; IMP biosynthesis via de novo pathway; N(2)-formyl-N(1)-(5-phospho-D-ribosyl)glycinamide from N(1)-(5-phospho-D-ribosyl)glycinamide (10-formyl THF route): step 1/1.</text>
</comment>
<dbReference type="OrthoDB" id="9806170at2"/>
<dbReference type="Proteomes" id="UP000291269">
    <property type="component" value="Unassembled WGS sequence"/>
</dbReference>
<reference evidence="8 9" key="1">
    <citation type="journal article" date="2019" name="Gut">
        <title>Antibiotics-induced monodominance of a novel gut bacterial order.</title>
        <authorList>
            <person name="Hildebrand F."/>
            <person name="Moitinho-Silva L."/>
            <person name="Blasche S."/>
            <person name="Jahn M.T."/>
            <person name="Gossmann T.I."/>
            <person name="Heuerta-Cepas J."/>
            <person name="Hercog R."/>
            <person name="Luetge M."/>
            <person name="Bahram M."/>
            <person name="Pryszlak A."/>
            <person name="Alves R.J."/>
            <person name="Waszak S.M."/>
            <person name="Zhu A."/>
            <person name="Ye L."/>
            <person name="Costea P.I."/>
            <person name="Aalvink S."/>
            <person name="Belzer C."/>
            <person name="Forslund S.K."/>
            <person name="Sunagawa S."/>
            <person name="Hentschel U."/>
            <person name="Merten C."/>
            <person name="Patil K.R."/>
            <person name="Benes V."/>
            <person name="Bork P."/>
        </authorList>
    </citation>
    <scope>NUCLEOTIDE SEQUENCE [LARGE SCALE GENOMIC DNA]</scope>
    <source>
        <strain evidence="8 9">HDS1380</strain>
    </source>
</reference>
<name>A0A4Q2K7W3_9FIRM</name>
<dbReference type="InterPro" id="IPR004607">
    <property type="entry name" value="GART"/>
</dbReference>
<evidence type="ECO:0000256" key="5">
    <source>
        <dbReference type="ARBA" id="ARBA00047664"/>
    </source>
</evidence>
<dbReference type="GO" id="GO:0005829">
    <property type="term" value="C:cytosol"/>
    <property type="evidence" value="ECO:0007669"/>
    <property type="project" value="TreeGrafter"/>
</dbReference>
<evidence type="ECO:0000256" key="4">
    <source>
        <dbReference type="ARBA" id="ARBA00038440"/>
    </source>
</evidence>
<keyword evidence="9" id="KW-1185">Reference proteome</keyword>
<comment type="caution">
    <text evidence="8">The sequence shown here is derived from an EMBL/GenBank/DDBJ whole genome shotgun (WGS) entry which is preliminary data.</text>
</comment>
<keyword evidence="2 6" id="KW-0808">Transferase</keyword>
<feature type="domain" description="Formyl transferase N-terminal" evidence="7">
    <location>
        <begin position="2"/>
        <end position="186"/>
    </location>
</feature>
<dbReference type="InterPro" id="IPR036477">
    <property type="entry name" value="Formyl_transf_N_sf"/>
</dbReference>
<dbReference type="AlphaFoldDB" id="A0A4Q2K7W3"/>
<evidence type="ECO:0000256" key="3">
    <source>
        <dbReference type="ARBA" id="ARBA00022755"/>
    </source>
</evidence>
<dbReference type="InterPro" id="IPR001555">
    <property type="entry name" value="GART_AS"/>
</dbReference>
<sequence length="205" mass="23091">MKKIAVFASGSGSDFQSVIDENEREPFCAISLLVASKEGIYALERAKAHNIEAIVRSKKDFPSNEEMFEDIIRELNARNIDFVVLAGYLNMIAENFVKAFPDRIINIHPSLIPSFCGKGYYGLNVHRAALEYGVKISGCTVHFVDEHYDSGAIILQRCVPVLEDDTPEMLQARVLEEEHRALPEAVRLLTTGKVRKEGRKVIIRR</sequence>
<dbReference type="GO" id="GO:0004644">
    <property type="term" value="F:phosphoribosylglycinamide formyltransferase activity"/>
    <property type="evidence" value="ECO:0007669"/>
    <property type="project" value="UniProtKB-UniRule"/>
</dbReference>
<feature type="site" description="Raises pKa of active site His" evidence="6">
    <location>
        <position position="149"/>
    </location>
</feature>
<dbReference type="Pfam" id="PF00551">
    <property type="entry name" value="Formyl_trans_N"/>
    <property type="match status" value="1"/>
</dbReference>
<dbReference type="SUPFAM" id="SSF53328">
    <property type="entry name" value="Formyltransferase"/>
    <property type="match status" value="1"/>
</dbReference>
<dbReference type="HAMAP" id="MF_01930">
    <property type="entry name" value="PurN"/>
    <property type="match status" value="1"/>
</dbReference>
<dbReference type="NCBIfam" id="TIGR00639">
    <property type="entry name" value="PurN"/>
    <property type="match status" value="1"/>
</dbReference>
<protein>
    <recommendedName>
        <fullName evidence="6">Phosphoribosylglycinamide formyltransferase</fullName>
        <ecNumber evidence="6">2.1.2.2</ecNumber>
    </recommendedName>
    <alternativeName>
        <fullName evidence="6">5'-phosphoribosylglycinamide transformylase</fullName>
    </alternativeName>
    <alternativeName>
        <fullName evidence="6">GAR transformylase</fullName>
        <shortName evidence="6">GART</shortName>
    </alternativeName>
</protein>
<dbReference type="EMBL" id="SDOZ01000004">
    <property type="protein sequence ID" value="RXZ58004.1"/>
    <property type="molecule type" value="Genomic_DNA"/>
</dbReference>
<dbReference type="RefSeq" id="WP_129226886.1">
    <property type="nucleotide sequence ID" value="NZ_SDOZ01000004.1"/>
</dbReference>
<feature type="binding site" evidence="6">
    <location>
        <position position="106"/>
    </location>
    <ligand>
        <name>(6R)-10-formyltetrahydrofolate</name>
        <dbReference type="ChEBI" id="CHEBI:195366"/>
    </ligand>
</feature>
<comment type="similarity">
    <text evidence="4 6">Belongs to the GART family.</text>
</comment>
<evidence type="ECO:0000256" key="1">
    <source>
        <dbReference type="ARBA" id="ARBA00005054"/>
    </source>
</evidence>
<proteinExistence type="inferred from homology"/>
<dbReference type="PROSITE" id="PS00373">
    <property type="entry name" value="GART"/>
    <property type="match status" value="1"/>
</dbReference>
<evidence type="ECO:0000256" key="6">
    <source>
        <dbReference type="HAMAP-Rule" id="MF_01930"/>
    </source>
</evidence>
<organism evidence="8 9">
    <name type="scientific">Candidatus Borkfalkia ceftriaxoniphila</name>
    <dbReference type="NCBI Taxonomy" id="2508949"/>
    <lineage>
        <taxon>Bacteria</taxon>
        <taxon>Bacillati</taxon>
        <taxon>Bacillota</taxon>
        <taxon>Clostridia</taxon>
        <taxon>Christensenellales</taxon>
        <taxon>Christensenellaceae</taxon>
        <taxon>Candidatus Borkfalkia</taxon>
    </lineage>
</organism>
<keyword evidence="3 6" id="KW-0658">Purine biosynthesis</keyword>
<feature type="active site" description="Proton donor" evidence="6">
    <location>
        <position position="108"/>
    </location>
</feature>
<dbReference type="PANTHER" id="PTHR43369:SF2">
    <property type="entry name" value="PHOSPHORIBOSYLGLYCINAMIDE FORMYLTRANSFERASE"/>
    <property type="match status" value="1"/>
</dbReference>
<dbReference type="GO" id="GO:0006189">
    <property type="term" value="P:'de novo' IMP biosynthetic process"/>
    <property type="evidence" value="ECO:0007669"/>
    <property type="project" value="UniProtKB-UniRule"/>
</dbReference>
<dbReference type="CDD" id="cd08645">
    <property type="entry name" value="FMT_core_GART"/>
    <property type="match status" value="1"/>
</dbReference>
<evidence type="ECO:0000313" key="8">
    <source>
        <dbReference type="EMBL" id="RXZ58004.1"/>
    </source>
</evidence>